<dbReference type="InterPro" id="IPR025511">
    <property type="entry name" value="DUF4398"/>
</dbReference>
<feature type="domain" description="DUF4398" evidence="3">
    <location>
        <begin position="33"/>
        <end position="108"/>
    </location>
</feature>
<proteinExistence type="predicted"/>
<dbReference type="Pfam" id="PF14346">
    <property type="entry name" value="DUF4398"/>
    <property type="match status" value="1"/>
</dbReference>
<evidence type="ECO:0000256" key="1">
    <source>
        <dbReference type="SAM" id="Coils"/>
    </source>
</evidence>
<feature type="coiled-coil region" evidence="1">
    <location>
        <begin position="92"/>
        <end position="119"/>
    </location>
</feature>
<name>A0A1G5PUP3_9GAMM</name>
<dbReference type="EMBL" id="FMWD01000002">
    <property type="protein sequence ID" value="SCZ53253.1"/>
    <property type="molecule type" value="Genomic_DNA"/>
</dbReference>
<dbReference type="RefSeq" id="WP_092993021.1">
    <property type="nucleotide sequence ID" value="NZ_FMWD01000002.1"/>
</dbReference>
<gene>
    <name evidence="4" type="ORF">SAMN03097708_00897</name>
</gene>
<evidence type="ECO:0000313" key="5">
    <source>
        <dbReference type="Proteomes" id="UP000199648"/>
    </source>
</evidence>
<dbReference type="PROSITE" id="PS51257">
    <property type="entry name" value="PROKAR_LIPOPROTEIN"/>
    <property type="match status" value="1"/>
</dbReference>
<evidence type="ECO:0000259" key="3">
    <source>
        <dbReference type="Pfam" id="PF14346"/>
    </source>
</evidence>
<organism evidence="4 5">
    <name type="scientific">Thiohalomonas denitrificans</name>
    <dbReference type="NCBI Taxonomy" id="415747"/>
    <lineage>
        <taxon>Bacteria</taxon>
        <taxon>Pseudomonadati</taxon>
        <taxon>Pseudomonadota</taxon>
        <taxon>Gammaproteobacteria</taxon>
        <taxon>Thiohalomonadales</taxon>
        <taxon>Thiohalomonadaceae</taxon>
        <taxon>Thiohalomonas</taxon>
    </lineage>
</organism>
<evidence type="ECO:0000256" key="2">
    <source>
        <dbReference type="SAM" id="SignalP"/>
    </source>
</evidence>
<dbReference type="AlphaFoldDB" id="A0A1G5PUP3"/>
<accession>A0A1G5PUP3</accession>
<keyword evidence="2" id="KW-0732">Signal</keyword>
<evidence type="ECO:0000313" key="4">
    <source>
        <dbReference type="EMBL" id="SCZ53253.1"/>
    </source>
</evidence>
<keyword evidence="1" id="KW-0175">Coiled coil</keyword>
<reference evidence="4 5" key="1">
    <citation type="submission" date="2016-10" db="EMBL/GenBank/DDBJ databases">
        <authorList>
            <person name="de Groot N.N."/>
        </authorList>
    </citation>
    <scope>NUCLEOTIDE SEQUENCE [LARGE SCALE GENOMIC DNA]</scope>
    <source>
        <strain evidence="4 5">HLD2</strain>
    </source>
</reference>
<protein>
    <recommendedName>
        <fullName evidence="3">DUF4398 domain-containing protein</fullName>
    </recommendedName>
</protein>
<feature type="chain" id="PRO_5011511593" description="DUF4398 domain-containing protein" evidence="2">
    <location>
        <begin position="18"/>
        <end position="122"/>
    </location>
</feature>
<sequence>MVSLSRMTGALALLALAGGCTGPQFTEPPTVSLSDAEQALEEAHATRAAEFAALEVQMAEDKLKQARSIAASEEPSNRSRHLAEQAEIDARLAIMKAETERLQQIKRQLEENIELLREELDS</sequence>
<keyword evidence="5" id="KW-1185">Reference proteome</keyword>
<dbReference type="Gene3D" id="1.20.1270.390">
    <property type="match status" value="1"/>
</dbReference>
<dbReference type="Proteomes" id="UP000199648">
    <property type="component" value="Unassembled WGS sequence"/>
</dbReference>
<feature type="signal peptide" evidence="2">
    <location>
        <begin position="1"/>
        <end position="17"/>
    </location>
</feature>
<dbReference type="OrthoDB" id="5574276at2"/>